<protein>
    <recommendedName>
        <fullName evidence="10">AEC family transporter</fullName>
    </recommendedName>
</protein>
<keyword evidence="2" id="KW-0813">Transport</keyword>
<feature type="transmembrane region" description="Helical" evidence="7">
    <location>
        <begin position="158"/>
        <end position="178"/>
    </location>
</feature>
<dbReference type="PANTHER" id="PTHR36838">
    <property type="entry name" value="AUXIN EFFLUX CARRIER FAMILY PROTEIN"/>
    <property type="match status" value="1"/>
</dbReference>
<feature type="transmembrane region" description="Helical" evidence="7">
    <location>
        <begin position="128"/>
        <end position="146"/>
    </location>
</feature>
<comment type="subcellular location">
    <subcellularLocation>
        <location evidence="1">Membrane</location>
        <topology evidence="1">Multi-pass membrane protein</topology>
    </subcellularLocation>
</comment>
<feature type="transmembrane region" description="Helical" evidence="7">
    <location>
        <begin position="221"/>
        <end position="243"/>
    </location>
</feature>
<dbReference type="RefSeq" id="WP_105909145.1">
    <property type="nucleotide sequence ID" value="NZ_NXGJ01000005.1"/>
</dbReference>
<keyword evidence="6 7" id="KW-0472">Membrane</keyword>
<evidence type="ECO:0000256" key="5">
    <source>
        <dbReference type="ARBA" id="ARBA00022989"/>
    </source>
</evidence>
<keyword evidence="4 7" id="KW-0812">Transmembrane</keyword>
<evidence type="ECO:0000313" key="8">
    <source>
        <dbReference type="EMBL" id="PRM87981.1"/>
    </source>
</evidence>
<dbReference type="GO" id="GO:0016020">
    <property type="term" value="C:membrane"/>
    <property type="evidence" value="ECO:0007669"/>
    <property type="project" value="UniProtKB-SubCell"/>
</dbReference>
<reference evidence="8 9" key="1">
    <citation type="submission" date="2017-09" db="EMBL/GenBank/DDBJ databases">
        <title>Reassesment of A. cryaerophilus.</title>
        <authorList>
            <person name="Perez-Cataluna A."/>
            <person name="Collado L."/>
            <person name="Salgado O."/>
            <person name="Lefinanco V."/>
            <person name="Figueras M.J."/>
        </authorList>
    </citation>
    <scope>NUCLEOTIDE SEQUENCE [LARGE SCALE GENOMIC DNA]</scope>
    <source>
        <strain evidence="8 9">LMG 9861</strain>
    </source>
</reference>
<proteinExistence type="predicted"/>
<feature type="transmembrane region" description="Helical" evidence="7">
    <location>
        <begin position="90"/>
        <end position="108"/>
    </location>
</feature>
<dbReference type="InterPro" id="IPR004776">
    <property type="entry name" value="Mem_transp_PIN-like"/>
</dbReference>
<evidence type="ECO:0000256" key="2">
    <source>
        <dbReference type="ARBA" id="ARBA00022448"/>
    </source>
</evidence>
<sequence>MENILLILFALFLGYMLNRLNIMQRDGSIALNKFVLYVSYPAIVLLQTPKISFSLELMIPAIVAWTVMTLSAFLILFLSKIFDFSKEVTGSLMLVAILTNSSFLGIPLLDTYLPNDNFMPYLLVYDQLGTFLAFAIYGTFIVSLYTSKTKVTFKLITVKVLTFPPFLTLIFALFLVGVEFHPTITKVLEAFALTTVPVALVAAGLQLQLRLPKEDIKPFSVALFVKLIFAPIIAIIVCKIFGWNNLAGTVSILEAAMAPMITAGAIAAMAGLAPRLSSAIVGYGILISFVTTYLIKILIM</sequence>
<dbReference type="AlphaFoldDB" id="A0A2S9SN23"/>
<dbReference type="GO" id="GO:0055085">
    <property type="term" value="P:transmembrane transport"/>
    <property type="evidence" value="ECO:0007669"/>
    <property type="project" value="InterPro"/>
</dbReference>
<feature type="transmembrane region" description="Helical" evidence="7">
    <location>
        <begin position="6"/>
        <end position="22"/>
    </location>
</feature>
<dbReference type="PANTHER" id="PTHR36838:SF1">
    <property type="entry name" value="SLR1864 PROTEIN"/>
    <property type="match status" value="1"/>
</dbReference>
<feature type="transmembrane region" description="Helical" evidence="7">
    <location>
        <begin position="280"/>
        <end position="299"/>
    </location>
</feature>
<evidence type="ECO:0000256" key="6">
    <source>
        <dbReference type="ARBA" id="ARBA00023136"/>
    </source>
</evidence>
<evidence type="ECO:0000256" key="7">
    <source>
        <dbReference type="SAM" id="Phobius"/>
    </source>
</evidence>
<dbReference type="Proteomes" id="UP000239065">
    <property type="component" value="Unassembled WGS sequence"/>
</dbReference>
<organism evidence="8 9">
    <name type="scientific">Aliarcobacter cryaerophilus</name>
    <dbReference type="NCBI Taxonomy" id="28198"/>
    <lineage>
        <taxon>Bacteria</taxon>
        <taxon>Pseudomonadati</taxon>
        <taxon>Campylobacterota</taxon>
        <taxon>Epsilonproteobacteria</taxon>
        <taxon>Campylobacterales</taxon>
        <taxon>Arcobacteraceae</taxon>
        <taxon>Aliarcobacter</taxon>
    </lineage>
</organism>
<dbReference type="EMBL" id="NXGJ01000005">
    <property type="protein sequence ID" value="PRM87981.1"/>
    <property type="molecule type" value="Genomic_DNA"/>
</dbReference>
<evidence type="ECO:0000313" key="9">
    <source>
        <dbReference type="Proteomes" id="UP000239065"/>
    </source>
</evidence>
<feature type="transmembrane region" description="Helical" evidence="7">
    <location>
        <begin position="57"/>
        <end position="78"/>
    </location>
</feature>
<name>A0A2S9SN23_9BACT</name>
<evidence type="ECO:0000256" key="3">
    <source>
        <dbReference type="ARBA" id="ARBA00022475"/>
    </source>
</evidence>
<keyword evidence="5 7" id="KW-1133">Transmembrane helix</keyword>
<feature type="transmembrane region" description="Helical" evidence="7">
    <location>
        <begin position="34"/>
        <end position="51"/>
    </location>
</feature>
<keyword evidence="3" id="KW-1003">Cell membrane</keyword>
<evidence type="ECO:0008006" key="10">
    <source>
        <dbReference type="Google" id="ProtNLM"/>
    </source>
</evidence>
<comment type="caution">
    <text evidence="8">The sequence shown here is derived from an EMBL/GenBank/DDBJ whole genome shotgun (WGS) entry which is preliminary data.</text>
</comment>
<accession>A0A2S9SN23</accession>
<evidence type="ECO:0000256" key="4">
    <source>
        <dbReference type="ARBA" id="ARBA00022692"/>
    </source>
</evidence>
<evidence type="ECO:0000256" key="1">
    <source>
        <dbReference type="ARBA" id="ARBA00004141"/>
    </source>
</evidence>
<feature type="transmembrane region" description="Helical" evidence="7">
    <location>
        <begin position="255"/>
        <end position="273"/>
    </location>
</feature>
<gene>
    <name evidence="8" type="ORF">CJ669_05970</name>
</gene>
<dbReference type="Pfam" id="PF03547">
    <property type="entry name" value="Mem_trans"/>
    <property type="match status" value="1"/>
</dbReference>